<evidence type="ECO:0000313" key="6">
    <source>
        <dbReference type="Proteomes" id="UP001165667"/>
    </source>
</evidence>
<dbReference type="Proteomes" id="UP001165667">
    <property type="component" value="Unassembled WGS sequence"/>
</dbReference>
<dbReference type="InterPro" id="IPR050490">
    <property type="entry name" value="Bact_solute-bd_prot1"/>
</dbReference>
<dbReference type="SUPFAM" id="SSF53850">
    <property type="entry name" value="Periplasmic binding protein-like II"/>
    <property type="match status" value="1"/>
</dbReference>
<feature type="signal peptide" evidence="4">
    <location>
        <begin position="1"/>
        <end position="31"/>
    </location>
</feature>
<evidence type="ECO:0000313" key="5">
    <source>
        <dbReference type="EMBL" id="MCW6509241.1"/>
    </source>
</evidence>
<dbReference type="InterPro" id="IPR006059">
    <property type="entry name" value="SBP"/>
</dbReference>
<gene>
    <name evidence="5" type="ORF">M8523_14550</name>
</gene>
<evidence type="ECO:0000256" key="1">
    <source>
        <dbReference type="ARBA" id="ARBA00004418"/>
    </source>
</evidence>
<dbReference type="Gene3D" id="3.40.190.10">
    <property type="entry name" value="Periplasmic binding protein-like II"/>
    <property type="match status" value="1"/>
</dbReference>
<protein>
    <submittedName>
        <fullName evidence="5">Extracellular solute-binding protein</fullName>
    </submittedName>
</protein>
<keyword evidence="4" id="KW-0732">Signal</keyword>
<keyword evidence="6" id="KW-1185">Reference proteome</keyword>
<feature type="chain" id="PRO_5041240801" evidence="4">
    <location>
        <begin position="32"/>
        <end position="435"/>
    </location>
</feature>
<evidence type="ECO:0000256" key="4">
    <source>
        <dbReference type="SAM" id="SignalP"/>
    </source>
</evidence>
<dbReference type="PANTHER" id="PTHR43649:SF12">
    <property type="entry name" value="DIACETYLCHITOBIOSE BINDING PROTEIN DASA"/>
    <property type="match status" value="1"/>
</dbReference>
<dbReference type="InterPro" id="IPR006311">
    <property type="entry name" value="TAT_signal"/>
</dbReference>
<dbReference type="EMBL" id="JAMOIM010000009">
    <property type="protein sequence ID" value="MCW6509241.1"/>
    <property type="molecule type" value="Genomic_DNA"/>
</dbReference>
<evidence type="ECO:0000256" key="2">
    <source>
        <dbReference type="ARBA" id="ARBA00008520"/>
    </source>
</evidence>
<reference evidence="5" key="1">
    <citation type="submission" date="2022-05" db="EMBL/GenBank/DDBJ databases">
        <authorList>
            <person name="Pankratov T."/>
        </authorList>
    </citation>
    <scope>NUCLEOTIDE SEQUENCE</scope>
    <source>
        <strain evidence="5">BP6-180914</strain>
    </source>
</reference>
<comment type="caution">
    <text evidence="5">The sequence shown here is derived from an EMBL/GenBank/DDBJ whole genome shotgun (WGS) entry which is preliminary data.</text>
</comment>
<evidence type="ECO:0000256" key="3">
    <source>
        <dbReference type="ARBA" id="ARBA00022764"/>
    </source>
</evidence>
<accession>A0AA42CKG8</accession>
<organism evidence="5 6">
    <name type="scientific">Lichenifustis flavocetrariae</name>
    <dbReference type="NCBI Taxonomy" id="2949735"/>
    <lineage>
        <taxon>Bacteria</taxon>
        <taxon>Pseudomonadati</taxon>
        <taxon>Pseudomonadota</taxon>
        <taxon>Alphaproteobacteria</taxon>
        <taxon>Hyphomicrobiales</taxon>
        <taxon>Lichenihabitantaceae</taxon>
        <taxon>Lichenifustis</taxon>
    </lineage>
</organism>
<keyword evidence="3" id="KW-0574">Periplasm</keyword>
<dbReference type="RefSeq" id="WP_282585614.1">
    <property type="nucleotide sequence ID" value="NZ_JAMOIM010000009.1"/>
</dbReference>
<dbReference type="AlphaFoldDB" id="A0AA42CKG8"/>
<dbReference type="PROSITE" id="PS51318">
    <property type="entry name" value="TAT"/>
    <property type="match status" value="1"/>
</dbReference>
<sequence>MAETGISRRNFLAGTAGAALASTALARPALAAPIELVHWSWLQASDGEVWEKVIKSFNEAHKSQGVQIRLELVPEEQYRTKILASAASGSAPDFGWGTAGKDAALAKDGITVPLDDLAKKVGLDLTDFSANSIKASKYPKIGPELQMIPIDLMSLQPLINLDHVKAAGLDPTKFPTDEATLMEWAAKLTQRSGDKVTRSGILMTGTGLQPSVTWGIVSDQMGFARASDDLKTACVNPDAGKAAMQWVVDLFDKHKVSTREVTDRYAAFGRGEGSIFWTGPWTLNGYKAQGLNFTAFTFPQIGKNKHTYFEMGGMQLYKQKDTSRYEATMAAVKWLSDNSLVWTTEGRGASPRKSILDKPEYKTSGIDWSLRRAFVEGLPDATVGEVPVPGGPDFTIYTNTGFLARTLEGVWVGQKTKDEALEEIRTQWQQDLDDA</sequence>
<comment type="subcellular location">
    <subcellularLocation>
        <location evidence="1">Periplasm</location>
    </subcellularLocation>
</comment>
<dbReference type="PANTHER" id="PTHR43649">
    <property type="entry name" value="ARABINOSE-BINDING PROTEIN-RELATED"/>
    <property type="match status" value="1"/>
</dbReference>
<dbReference type="GO" id="GO:0042597">
    <property type="term" value="C:periplasmic space"/>
    <property type="evidence" value="ECO:0007669"/>
    <property type="project" value="UniProtKB-SubCell"/>
</dbReference>
<proteinExistence type="inferred from homology"/>
<name>A0AA42CKG8_9HYPH</name>
<dbReference type="Pfam" id="PF13416">
    <property type="entry name" value="SBP_bac_8"/>
    <property type="match status" value="1"/>
</dbReference>
<comment type="similarity">
    <text evidence="2">Belongs to the bacterial solute-binding protein 1 family.</text>
</comment>